<protein>
    <recommendedName>
        <fullName evidence="6">Pectin acetylesterase</fullName>
        <ecNumber evidence="6">3.1.1.-</ecNumber>
    </recommendedName>
</protein>
<evidence type="ECO:0000256" key="5">
    <source>
        <dbReference type="ARBA" id="ARBA00023316"/>
    </source>
</evidence>
<dbReference type="GO" id="GO:0071555">
    <property type="term" value="P:cell wall organization"/>
    <property type="evidence" value="ECO:0007669"/>
    <property type="project" value="UniProtKB-KW"/>
</dbReference>
<name>A0A8X8CLP3_POPTO</name>
<gene>
    <name evidence="7" type="ORF">POTOM_035241</name>
</gene>
<dbReference type="Proteomes" id="UP000886885">
    <property type="component" value="Chromosome 10A"/>
</dbReference>
<accession>A0A8X8CLP3</accession>
<evidence type="ECO:0000313" key="7">
    <source>
        <dbReference type="EMBL" id="KAG6758780.1"/>
    </source>
</evidence>
<keyword evidence="6" id="KW-0378">Hydrolase</keyword>
<dbReference type="PANTHER" id="PTHR21562">
    <property type="entry name" value="NOTUM-RELATED"/>
    <property type="match status" value="1"/>
</dbReference>
<keyword evidence="5 6" id="KW-0961">Cell wall biogenesis/degradation</keyword>
<proteinExistence type="inferred from homology"/>
<evidence type="ECO:0000256" key="2">
    <source>
        <dbReference type="ARBA" id="ARBA00004191"/>
    </source>
</evidence>
<dbReference type="EC" id="3.1.1.-" evidence="6"/>
<dbReference type="GO" id="GO:0009505">
    <property type="term" value="C:plant-type cell wall"/>
    <property type="evidence" value="ECO:0007669"/>
    <property type="project" value="TreeGrafter"/>
</dbReference>
<keyword evidence="8" id="KW-1185">Reference proteome</keyword>
<sequence>MVGLTLVNAAASKGAGTFLLLLTLTSSPPLPGRFITRVPHPQRIWIRGKQLARSIGGIQNDSEINNSTWLLALLSCLVLQDSSLLLSTCSLSLSFSNREEDGVIQSENVFLVRKPAMVLHIIWKSRYLLRAYSATRLKKILIFIIGTGSRFVIVMVDLSVETVKMRSVIFQHAAQLYFRGQRIWSVVMEDLMSKGMRYANQALLSGCSAGGLAAILHCDEFRHLFPRTARVKCLSDAGLFLDVPDISGWRTLRYMFAGVVMLQGMQKNLPQGCTKRFNPIMCFFPQRLIASVRTPLFLVNTAYDTWQIQVSLAPASADHHGNWNGCRKNYARCTGSQISFLQGFRNQMLHAVRGFSRLKKNGLFINSCFAHCQTERQDTWFSPGSPHIKSKARPFQPNL</sequence>
<dbReference type="EMBL" id="JAAWWB010000019">
    <property type="protein sequence ID" value="KAG6758780.1"/>
    <property type="molecule type" value="Genomic_DNA"/>
</dbReference>
<dbReference type="GO" id="GO:0052793">
    <property type="term" value="F:pectin acetylesterase activity"/>
    <property type="evidence" value="ECO:0007669"/>
    <property type="project" value="TreeGrafter"/>
</dbReference>
<keyword evidence="4 6" id="KW-0134">Cell wall</keyword>
<evidence type="ECO:0000256" key="6">
    <source>
        <dbReference type="RuleBase" id="RU363114"/>
    </source>
</evidence>
<comment type="caution">
    <text evidence="7">The sequence shown here is derived from an EMBL/GenBank/DDBJ whole genome shotgun (WGS) entry which is preliminary data.</text>
</comment>
<dbReference type="Pfam" id="PF03283">
    <property type="entry name" value="PAE"/>
    <property type="match status" value="1"/>
</dbReference>
<keyword evidence="6" id="KW-0964">Secreted</keyword>
<dbReference type="OrthoDB" id="2015280at2759"/>
<organism evidence="7 8">
    <name type="scientific">Populus tomentosa</name>
    <name type="common">Chinese white poplar</name>
    <dbReference type="NCBI Taxonomy" id="118781"/>
    <lineage>
        <taxon>Eukaryota</taxon>
        <taxon>Viridiplantae</taxon>
        <taxon>Streptophyta</taxon>
        <taxon>Embryophyta</taxon>
        <taxon>Tracheophyta</taxon>
        <taxon>Spermatophyta</taxon>
        <taxon>Magnoliopsida</taxon>
        <taxon>eudicotyledons</taxon>
        <taxon>Gunneridae</taxon>
        <taxon>Pentapetalae</taxon>
        <taxon>rosids</taxon>
        <taxon>fabids</taxon>
        <taxon>Malpighiales</taxon>
        <taxon>Salicaceae</taxon>
        <taxon>Saliceae</taxon>
        <taxon>Populus</taxon>
    </lineage>
</organism>
<reference evidence="7" key="1">
    <citation type="journal article" date="2020" name="bioRxiv">
        <title>Hybrid origin of Populus tomentosa Carr. identified through genome sequencing and phylogenomic analysis.</title>
        <authorList>
            <person name="An X."/>
            <person name="Gao K."/>
            <person name="Chen Z."/>
            <person name="Li J."/>
            <person name="Yang X."/>
            <person name="Yang X."/>
            <person name="Zhou J."/>
            <person name="Guo T."/>
            <person name="Zhao T."/>
            <person name="Huang S."/>
            <person name="Miao D."/>
            <person name="Khan W.U."/>
            <person name="Rao P."/>
            <person name="Ye M."/>
            <person name="Lei B."/>
            <person name="Liao W."/>
            <person name="Wang J."/>
            <person name="Ji L."/>
            <person name="Li Y."/>
            <person name="Guo B."/>
            <person name="Mustafa N.S."/>
            <person name="Li S."/>
            <person name="Yun Q."/>
            <person name="Keller S.R."/>
            <person name="Mao J."/>
            <person name="Zhang R."/>
            <person name="Strauss S.H."/>
        </authorList>
    </citation>
    <scope>NUCLEOTIDE SEQUENCE</scope>
    <source>
        <strain evidence="7">GM15</strain>
        <tissue evidence="7">Leaf</tissue>
    </source>
</reference>
<dbReference type="InterPro" id="IPR004963">
    <property type="entry name" value="PAE/NOTUM"/>
</dbReference>
<evidence type="ECO:0000256" key="3">
    <source>
        <dbReference type="ARBA" id="ARBA00005784"/>
    </source>
</evidence>
<evidence type="ECO:0000256" key="4">
    <source>
        <dbReference type="ARBA" id="ARBA00022512"/>
    </source>
</evidence>
<comment type="similarity">
    <text evidence="3 6">Belongs to the pectinacetylesterase family.</text>
</comment>
<dbReference type="AlphaFoldDB" id="A0A8X8CLP3"/>
<evidence type="ECO:0000256" key="1">
    <source>
        <dbReference type="ARBA" id="ARBA00003534"/>
    </source>
</evidence>
<evidence type="ECO:0000313" key="8">
    <source>
        <dbReference type="Proteomes" id="UP000886885"/>
    </source>
</evidence>
<dbReference type="PANTHER" id="PTHR21562:SF47">
    <property type="entry name" value="PECTIN ACETYLESTERASE"/>
    <property type="match status" value="1"/>
</dbReference>
<comment type="subcellular location">
    <subcellularLocation>
        <location evidence="2 6">Secreted</location>
        <location evidence="2 6">Cell wall</location>
    </subcellularLocation>
</comment>
<comment type="function">
    <text evidence="1 6">Hydrolyzes acetyl esters in homogalacturonan regions of pectin. In type I primary cell wall, galacturonic acid residues of pectin can be acetylated at the O-2 and O-3 positions. Decreasing the degree of acetylation of pectin gels in vitro alters their physical properties.</text>
</comment>